<dbReference type="AlphaFoldDB" id="A0A840ZF16"/>
<name>A0A840ZF16_9HYPH</name>
<keyword evidence="2" id="KW-1185">Reference proteome</keyword>
<accession>A0A840ZF16</accession>
<protein>
    <submittedName>
        <fullName evidence="1">Uncharacterized protein</fullName>
    </submittedName>
</protein>
<comment type="caution">
    <text evidence="1">The sequence shown here is derived from an EMBL/GenBank/DDBJ whole genome shotgun (WGS) entry which is preliminary data.</text>
</comment>
<reference evidence="1 2" key="1">
    <citation type="submission" date="2020-08" db="EMBL/GenBank/DDBJ databases">
        <title>Genomic Encyclopedia of Type Strains, Phase IV (KMG-IV): sequencing the most valuable type-strain genomes for metagenomic binning, comparative biology and taxonomic classification.</title>
        <authorList>
            <person name="Goeker M."/>
        </authorList>
    </citation>
    <scope>NUCLEOTIDE SEQUENCE [LARGE SCALE GENOMIC DNA]</scope>
    <source>
        <strain evidence="1 2">DSM 2163</strain>
    </source>
</reference>
<sequence>MSLTVQLALGVGLFMLGSSVFLWRITAAFDRDHARRPGAPTKP</sequence>
<organism evidence="1 2">
    <name type="scientific">Methylorubrum rhodinum</name>
    <dbReference type="NCBI Taxonomy" id="29428"/>
    <lineage>
        <taxon>Bacteria</taxon>
        <taxon>Pseudomonadati</taxon>
        <taxon>Pseudomonadota</taxon>
        <taxon>Alphaproteobacteria</taxon>
        <taxon>Hyphomicrobiales</taxon>
        <taxon>Methylobacteriaceae</taxon>
        <taxon>Methylorubrum</taxon>
    </lineage>
</organism>
<evidence type="ECO:0000313" key="2">
    <source>
        <dbReference type="Proteomes" id="UP000583454"/>
    </source>
</evidence>
<dbReference type="EMBL" id="JACHOP010000001">
    <property type="protein sequence ID" value="MBB5755631.1"/>
    <property type="molecule type" value="Genomic_DNA"/>
</dbReference>
<proteinExistence type="predicted"/>
<dbReference type="RefSeq" id="WP_281383219.1">
    <property type="nucleotide sequence ID" value="NZ_JACHOP010000001.1"/>
</dbReference>
<gene>
    <name evidence="1" type="ORF">HNR00_000320</name>
</gene>
<evidence type="ECO:0000313" key="1">
    <source>
        <dbReference type="EMBL" id="MBB5755631.1"/>
    </source>
</evidence>
<dbReference type="Proteomes" id="UP000583454">
    <property type="component" value="Unassembled WGS sequence"/>
</dbReference>